<organism evidence="2 3">
    <name type="scientific">Pelomicrobium methylotrophicum</name>
    <dbReference type="NCBI Taxonomy" id="2602750"/>
    <lineage>
        <taxon>Bacteria</taxon>
        <taxon>Pseudomonadati</taxon>
        <taxon>Pseudomonadota</taxon>
        <taxon>Hydrogenophilia</taxon>
        <taxon>Hydrogenophilia incertae sedis</taxon>
        <taxon>Pelomicrobium</taxon>
    </lineage>
</organism>
<accession>A0A5C7F1L8</accession>
<dbReference type="EMBL" id="VPFL01000002">
    <property type="protein sequence ID" value="TXF13373.1"/>
    <property type="molecule type" value="Genomic_DNA"/>
</dbReference>
<dbReference type="AlphaFoldDB" id="A0A5C7F1L8"/>
<reference evidence="2 3" key="1">
    <citation type="submission" date="2019-08" db="EMBL/GenBank/DDBJ databases">
        <title>Pelomicrobium methylotrophicum gen. nov., sp. nov. a moderately thermophilic, facultatively anaerobic, lithoautotrophic and methylotrophic bacterium isolated from a terrestrial mud volcano.</title>
        <authorList>
            <person name="Slobodkina G.B."/>
            <person name="Merkel A.Y."/>
            <person name="Slobodkin A.I."/>
        </authorList>
    </citation>
    <scope>NUCLEOTIDE SEQUENCE [LARGE SCALE GENOMIC DNA]</scope>
    <source>
        <strain evidence="2 3">SM250</strain>
    </source>
</reference>
<keyword evidence="2" id="KW-0808">Transferase</keyword>
<dbReference type="InterPro" id="IPR043519">
    <property type="entry name" value="NT_sf"/>
</dbReference>
<dbReference type="InterPro" id="IPR052930">
    <property type="entry name" value="TA_antitoxin_MntA"/>
</dbReference>
<evidence type="ECO:0000313" key="3">
    <source>
        <dbReference type="Proteomes" id="UP000321201"/>
    </source>
</evidence>
<dbReference type="PANTHER" id="PTHR43852">
    <property type="entry name" value="NUCLEOTIDYLTRANSFERASE"/>
    <property type="match status" value="1"/>
</dbReference>
<feature type="domain" description="Polymerase beta nucleotidyltransferase" evidence="1">
    <location>
        <begin position="22"/>
        <end position="103"/>
    </location>
</feature>
<dbReference type="Proteomes" id="UP000321201">
    <property type="component" value="Unassembled WGS sequence"/>
</dbReference>
<dbReference type="InterPro" id="IPR041633">
    <property type="entry name" value="Polbeta"/>
</dbReference>
<dbReference type="Pfam" id="PF18765">
    <property type="entry name" value="Polbeta"/>
    <property type="match status" value="1"/>
</dbReference>
<dbReference type="OrthoDB" id="9809323at2"/>
<dbReference type="PANTHER" id="PTHR43852:SF2">
    <property type="entry name" value="PROTEIN ADENYLYLTRANSFERASE MNTA"/>
    <property type="match status" value="1"/>
</dbReference>
<protein>
    <submittedName>
        <fullName evidence="2">Nucleotidyltransferase domain-containing protein</fullName>
    </submittedName>
</protein>
<proteinExistence type="predicted"/>
<gene>
    <name evidence="2" type="ORF">FR698_02220</name>
</gene>
<dbReference type="GO" id="GO:0016740">
    <property type="term" value="F:transferase activity"/>
    <property type="evidence" value="ECO:0007669"/>
    <property type="project" value="UniProtKB-KW"/>
</dbReference>
<dbReference type="SUPFAM" id="SSF81301">
    <property type="entry name" value="Nucleotidyltransferase"/>
    <property type="match status" value="1"/>
</dbReference>
<dbReference type="InParanoid" id="A0A5C7F1L8"/>
<dbReference type="Gene3D" id="3.30.460.10">
    <property type="entry name" value="Beta Polymerase, domain 2"/>
    <property type="match status" value="1"/>
</dbReference>
<dbReference type="NCBIfam" id="NF047752">
    <property type="entry name" value="MntA_antitoxin"/>
    <property type="match status" value="1"/>
</dbReference>
<evidence type="ECO:0000259" key="1">
    <source>
        <dbReference type="Pfam" id="PF18765"/>
    </source>
</evidence>
<name>A0A5C7F1L8_9PROT</name>
<dbReference type="CDD" id="cd05403">
    <property type="entry name" value="NT_KNTase_like"/>
    <property type="match status" value="1"/>
</dbReference>
<keyword evidence="3" id="KW-1185">Reference proteome</keyword>
<sequence length="150" mass="17352">MPEPSMSVPARDQPMPEYDPERLADVAQRYGLRLVVLYGSHAKHRAGPESDLDIAVLGCRAEEFLDCYTDLAEAFQRYSMDLVRLEDADPLLRQEIMHQGILLRGDPDSFYEYRAYAYRDFVDSSDLFALEDLLYRKKMARMKEKLYGSA</sequence>
<comment type="caution">
    <text evidence="2">The sequence shown here is derived from an EMBL/GenBank/DDBJ whole genome shotgun (WGS) entry which is preliminary data.</text>
</comment>
<evidence type="ECO:0000313" key="2">
    <source>
        <dbReference type="EMBL" id="TXF13373.1"/>
    </source>
</evidence>